<proteinExistence type="predicted"/>
<accession>A0A0A9H8Y4</accession>
<dbReference type="AlphaFoldDB" id="A0A0A9H8Y4"/>
<name>A0A0A9H8Y4_ARUDO</name>
<organism evidence="1">
    <name type="scientific">Arundo donax</name>
    <name type="common">Giant reed</name>
    <name type="synonym">Donax arundinaceus</name>
    <dbReference type="NCBI Taxonomy" id="35708"/>
    <lineage>
        <taxon>Eukaryota</taxon>
        <taxon>Viridiplantae</taxon>
        <taxon>Streptophyta</taxon>
        <taxon>Embryophyta</taxon>
        <taxon>Tracheophyta</taxon>
        <taxon>Spermatophyta</taxon>
        <taxon>Magnoliopsida</taxon>
        <taxon>Liliopsida</taxon>
        <taxon>Poales</taxon>
        <taxon>Poaceae</taxon>
        <taxon>PACMAD clade</taxon>
        <taxon>Arundinoideae</taxon>
        <taxon>Arundineae</taxon>
        <taxon>Arundo</taxon>
    </lineage>
</organism>
<dbReference type="EMBL" id="GBRH01164699">
    <property type="protein sequence ID" value="JAE33197.1"/>
    <property type="molecule type" value="Transcribed_RNA"/>
</dbReference>
<reference evidence="1" key="2">
    <citation type="journal article" date="2015" name="Data Brief">
        <title>Shoot transcriptome of the giant reed, Arundo donax.</title>
        <authorList>
            <person name="Barrero R.A."/>
            <person name="Guerrero F.D."/>
            <person name="Moolhuijzen P."/>
            <person name="Goolsby J.A."/>
            <person name="Tidwell J."/>
            <person name="Bellgard S.E."/>
            <person name="Bellgard M.I."/>
        </authorList>
    </citation>
    <scope>NUCLEOTIDE SEQUENCE</scope>
    <source>
        <tissue evidence="1">Shoot tissue taken approximately 20 cm above the soil surface</tissue>
    </source>
</reference>
<sequence length="56" mass="6007">MRGLCHEAGSGFTLPVKPLEPLAGGIAVTTKTVKTVRFTAQIQILNLTEITQTEPQ</sequence>
<protein>
    <submittedName>
        <fullName evidence="1">Uncharacterized protein</fullName>
    </submittedName>
</protein>
<reference evidence="1" key="1">
    <citation type="submission" date="2014-09" db="EMBL/GenBank/DDBJ databases">
        <authorList>
            <person name="Magalhaes I.L.F."/>
            <person name="Oliveira U."/>
            <person name="Santos F.R."/>
            <person name="Vidigal T.H.D.A."/>
            <person name="Brescovit A.D."/>
            <person name="Santos A.J."/>
        </authorList>
    </citation>
    <scope>NUCLEOTIDE SEQUENCE</scope>
    <source>
        <tissue evidence="1">Shoot tissue taken approximately 20 cm above the soil surface</tissue>
    </source>
</reference>
<evidence type="ECO:0000313" key="1">
    <source>
        <dbReference type="EMBL" id="JAE33197.1"/>
    </source>
</evidence>